<dbReference type="SUPFAM" id="SSF103473">
    <property type="entry name" value="MFS general substrate transporter"/>
    <property type="match status" value="1"/>
</dbReference>
<feature type="transmembrane region" description="Helical" evidence="7">
    <location>
        <begin position="84"/>
        <end position="102"/>
    </location>
</feature>
<evidence type="ECO:0000256" key="4">
    <source>
        <dbReference type="ARBA" id="ARBA00022692"/>
    </source>
</evidence>
<dbReference type="InterPro" id="IPR011701">
    <property type="entry name" value="MFS"/>
</dbReference>
<feature type="transmembrane region" description="Helical" evidence="7">
    <location>
        <begin position="375"/>
        <end position="396"/>
    </location>
</feature>
<evidence type="ECO:0000256" key="6">
    <source>
        <dbReference type="ARBA" id="ARBA00023136"/>
    </source>
</evidence>
<comment type="similarity">
    <text evidence="2">Belongs to the major facilitator superfamily.</text>
</comment>
<evidence type="ECO:0000256" key="5">
    <source>
        <dbReference type="ARBA" id="ARBA00022989"/>
    </source>
</evidence>
<feature type="transmembrane region" description="Helical" evidence="7">
    <location>
        <begin position="142"/>
        <end position="164"/>
    </location>
</feature>
<keyword evidence="10" id="KW-1185">Reference proteome</keyword>
<dbReference type="InterPro" id="IPR020846">
    <property type="entry name" value="MFS_dom"/>
</dbReference>
<dbReference type="PROSITE" id="PS50850">
    <property type="entry name" value="MFS"/>
    <property type="match status" value="1"/>
</dbReference>
<proteinExistence type="inferred from homology"/>
<dbReference type="Gene3D" id="1.20.1250.20">
    <property type="entry name" value="MFS general substrate transporter like domains"/>
    <property type="match status" value="1"/>
</dbReference>
<evidence type="ECO:0000256" key="3">
    <source>
        <dbReference type="ARBA" id="ARBA00022448"/>
    </source>
</evidence>
<gene>
    <name evidence="9" type="ORF">GCM10011322_04960</name>
</gene>
<feature type="transmembrane region" description="Helical" evidence="7">
    <location>
        <begin position="108"/>
        <end position="130"/>
    </location>
</feature>
<feature type="transmembrane region" description="Helical" evidence="7">
    <location>
        <begin position="261"/>
        <end position="285"/>
    </location>
</feature>
<feature type="domain" description="Major facilitator superfamily (MFS) profile" evidence="8">
    <location>
        <begin position="18"/>
        <end position="405"/>
    </location>
</feature>
<sequence length="419" mass="41856">MQLMTASSPSSAPSPIPLAAAVALSFFVWGVLGVLVGSILPEVTADLALSSFEAGLIFVVWSFGFATGSAAAERLLRLAAAHRLLLVLSTATGIAALAQTQAPTFLVFGALYTALGLFGGAVFTASHTLFGTLFPARRTSALGVLDLVFSGGNIVAPLLVVGLVASEASWRVSFGLIGAAFLVCALAFAFGGRAAAAESAASDADAQDTPGAEATKAAAAKPADKALLAALAAGAFGLGATEWAQHVWFVTFALEAGADDAFARIALSTFTAGMVAARIAAIALGDRMRSAIVVRGLLALALAGHAAMLTAPGGVPLLVANLALGLGVGAMLPVFLGLAMDTDPARAAASSAVMIVSLTIGGQLASFTVGTLAEFFGVLVAFPVAFGAVAIMAAGFEAFRILAARRSADASRTTVTARG</sequence>
<dbReference type="Proteomes" id="UP000600449">
    <property type="component" value="Unassembled WGS sequence"/>
</dbReference>
<dbReference type="GO" id="GO:0016020">
    <property type="term" value="C:membrane"/>
    <property type="evidence" value="ECO:0007669"/>
    <property type="project" value="TreeGrafter"/>
</dbReference>
<dbReference type="PANTHER" id="PTHR23514:SF3">
    <property type="entry name" value="BYPASS OF STOP CODON PROTEIN 6"/>
    <property type="match status" value="1"/>
</dbReference>
<evidence type="ECO:0000256" key="1">
    <source>
        <dbReference type="ARBA" id="ARBA00004127"/>
    </source>
</evidence>
<dbReference type="InterPro" id="IPR051788">
    <property type="entry name" value="MFS_Transporter"/>
</dbReference>
<comment type="subcellular location">
    <subcellularLocation>
        <location evidence="1">Endomembrane system</location>
        <topology evidence="1">Multi-pass membrane protein</topology>
    </subcellularLocation>
</comment>
<name>A0A917V299_9HYPH</name>
<evidence type="ECO:0000313" key="9">
    <source>
        <dbReference type="EMBL" id="GGK21298.1"/>
    </source>
</evidence>
<dbReference type="GO" id="GO:0012505">
    <property type="term" value="C:endomembrane system"/>
    <property type="evidence" value="ECO:0007669"/>
    <property type="project" value="UniProtKB-SubCell"/>
</dbReference>
<dbReference type="PANTHER" id="PTHR23514">
    <property type="entry name" value="BYPASS OF STOP CODON PROTEIN 6"/>
    <property type="match status" value="1"/>
</dbReference>
<feature type="transmembrane region" description="Helical" evidence="7">
    <location>
        <begin position="317"/>
        <end position="340"/>
    </location>
</feature>
<accession>A0A917V299</accession>
<feature type="transmembrane region" description="Helical" evidence="7">
    <location>
        <begin position="292"/>
        <end position="311"/>
    </location>
</feature>
<dbReference type="Pfam" id="PF07690">
    <property type="entry name" value="MFS_1"/>
    <property type="match status" value="1"/>
</dbReference>
<reference evidence="9 10" key="1">
    <citation type="journal article" date="2014" name="Int. J. Syst. Evol. Microbiol.">
        <title>Complete genome sequence of Corynebacterium casei LMG S-19264T (=DSM 44701T), isolated from a smear-ripened cheese.</title>
        <authorList>
            <consortium name="US DOE Joint Genome Institute (JGI-PGF)"/>
            <person name="Walter F."/>
            <person name="Albersmeier A."/>
            <person name="Kalinowski J."/>
            <person name="Ruckert C."/>
        </authorList>
    </citation>
    <scope>NUCLEOTIDE SEQUENCE [LARGE SCALE GENOMIC DNA]</scope>
    <source>
        <strain evidence="9 10">CGMCC 1.9161</strain>
    </source>
</reference>
<keyword evidence="3" id="KW-0813">Transport</keyword>
<dbReference type="InterPro" id="IPR036259">
    <property type="entry name" value="MFS_trans_sf"/>
</dbReference>
<feature type="transmembrane region" description="Helical" evidence="7">
    <location>
        <begin position="21"/>
        <end position="40"/>
    </location>
</feature>
<evidence type="ECO:0000256" key="7">
    <source>
        <dbReference type="SAM" id="Phobius"/>
    </source>
</evidence>
<keyword evidence="4 7" id="KW-0812">Transmembrane</keyword>
<evidence type="ECO:0000256" key="2">
    <source>
        <dbReference type="ARBA" id="ARBA00008335"/>
    </source>
</evidence>
<feature type="transmembrane region" description="Helical" evidence="7">
    <location>
        <begin position="170"/>
        <end position="190"/>
    </location>
</feature>
<keyword evidence="5 7" id="KW-1133">Transmembrane helix</keyword>
<evidence type="ECO:0000313" key="10">
    <source>
        <dbReference type="Proteomes" id="UP000600449"/>
    </source>
</evidence>
<protein>
    <recommendedName>
        <fullName evidence="8">Major facilitator superfamily (MFS) profile domain-containing protein</fullName>
    </recommendedName>
</protein>
<dbReference type="AlphaFoldDB" id="A0A917V299"/>
<dbReference type="EMBL" id="BMMF01000002">
    <property type="protein sequence ID" value="GGK21298.1"/>
    <property type="molecule type" value="Genomic_DNA"/>
</dbReference>
<feature type="transmembrane region" description="Helical" evidence="7">
    <location>
        <begin position="52"/>
        <end position="72"/>
    </location>
</feature>
<evidence type="ECO:0000259" key="8">
    <source>
        <dbReference type="PROSITE" id="PS50850"/>
    </source>
</evidence>
<feature type="transmembrane region" description="Helical" evidence="7">
    <location>
        <begin position="347"/>
        <end position="369"/>
    </location>
</feature>
<organism evidence="9 10">
    <name type="scientific">Salinarimonas ramus</name>
    <dbReference type="NCBI Taxonomy" id="690164"/>
    <lineage>
        <taxon>Bacteria</taxon>
        <taxon>Pseudomonadati</taxon>
        <taxon>Pseudomonadota</taxon>
        <taxon>Alphaproteobacteria</taxon>
        <taxon>Hyphomicrobiales</taxon>
        <taxon>Salinarimonadaceae</taxon>
        <taxon>Salinarimonas</taxon>
    </lineage>
</organism>
<comment type="caution">
    <text evidence="9">The sequence shown here is derived from an EMBL/GenBank/DDBJ whole genome shotgun (WGS) entry which is preliminary data.</text>
</comment>
<keyword evidence="6 7" id="KW-0472">Membrane</keyword>
<dbReference type="GO" id="GO:0022857">
    <property type="term" value="F:transmembrane transporter activity"/>
    <property type="evidence" value="ECO:0007669"/>
    <property type="project" value="InterPro"/>
</dbReference>